<evidence type="ECO:0000256" key="1">
    <source>
        <dbReference type="ARBA" id="ARBA00000822"/>
    </source>
</evidence>
<dbReference type="PROSITE" id="PS01095">
    <property type="entry name" value="GH18_1"/>
    <property type="match status" value="1"/>
</dbReference>
<feature type="region of interest" description="Disordered" evidence="7">
    <location>
        <begin position="506"/>
        <end position="572"/>
    </location>
</feature>
<comment type="catalytic activity">
    <reaction evidence="1">
        <text>Random endo-hydrolysis of N-acetyl-beta-D-glucosaminide (1-&gt;4)-beta-linkages in chitin and chitodextrins.</text>
        <dbReference type="EC" id="3.2.1.14"/>
    </reaction>
</comment>
<organism evidence="9 10">
    <name type="scientific">Actinacidiphila acidipaludis</name>
    <dbReference type="NCBI Taxonomy" id="2873382"/>
    <lineage>
        <taxon>Bacteria</taxon>
        <taxon>Bacillati</taxon>
        <taxon>Actinomycetota</taxon>
        <taxon>Actinomycetes</taxon>
        <taxon>Kitasatosporales</taxon>
        <taxon>Streptomycetaceae</taxon>
        <taxon>Actinacidiphila</taxon>
    </lineage>
</organism>
<dbReference type="Pfam" id="PF02018">
    <property type="entry name" value="CBM_4_9"/>
    <property type="match status" value="1"/>
</dbReference>
<dbReference type="InterPro" id="IPR008979">
    <property type="entry name" value="Galactose-bd-like_sf"/>
</dbReference>
<dbReference type="Gene3D" id="3.20.20.80">
    <property type="entry name" value="Glycosidases"/>
    <property type="match status" value="1"/>
</dbReference>
<dbReference type="PROSITE" id="PS51910">
    <property type="entry name" value="GH18_2"/>
    <property type="match status" value="1"/>
</dbReference>
<keyword evidence="4" id="KW-0146">Chitin degradation</keyword>
<evidence type="ECO:0000256" key="3">
    <source>
        <dbReference type="ARBA" id="ARBA00022801"/>
    </source>
</evidence>
<evidence type="ECO:0000256" key="5">
    <source>
        <dbReference type="ARBA" id="ARBA00023295"/>
    </source>
</evidence>
<accession>A0ABS7Q066</accession>
<feature type="compositionally biased region" description="Gly residues" evidence="7">
    <location>
        <begin position="507"/>
        <end position="572"/>
    </location>
</feature>
<protein>
    <recommendedName>
        <fullName evidence="2">chitinase</fullName>
        <ecNumber evidence="2">3.2.1.14</ecNumber>
    </recommendedName>
</protein>
<keyword evidence="4" id="KW-0119">Carbohydrate metabolism</keyword>
<evidence type="ECO:0000313" key="9">
    <source>
        <dbReference type="EMBL" id="MBY8876378.1"/>
    </source>
</evidence>
<dbReference type="Pfam" id="PF00704">
    <property type="entry name" value="Glyco_hydro_18"/>
    <property type="match status" value="1"/>
</dbReference>
<dbReference type="EMBL" id="JAINZZ010000002">
    <property type="protein sequence ID" value="MBY8876378.1"/>
    <property type="molecule type" value="Genomic_DNA"/>
</dbReference>
<dbReference type="Gene3D" id="3.10.50.10">
    <property type="match status" value="1"/>
</dbReference>
<dbReference type="InterPro" id="IPR011583">
    <property type="entry name" value="Chitinase_II/V-like_cat"/>
</dbReference>
<dbReference type="RefSeq" id="WP_222959740.1">
    <property type="nucleotide sequence ID" value="NZ_JAINZZ010000002.1"/>
</dbReference>
<keyword evidence="4" id="KW-0624">Polysaccharide degradation</keyword>
<proteinExistence type="predicted"/>
<evidence type="ECO:0000256" key="6">
    <source>
        <dbReference type="RuleBase" id="RU000489"/>
    </source>
</evidence>
<reference evidence="9 10" key="1">
    <citation type="submission" date="2021-08" db="EMBL/GenBank/DDBJ databases">
        <title>WGS of actinomycetes from Thailand.</title>
        <authorList>
            <person name="Thawai C."/>
        </authorList>
    </citation>
    <scope>NUCLEOTIDE SEQUENCE [LARGE SCALE GENOMIC DNA]</scope>
    <source>
        <strain evidence="9 10">PLK6-54</strain>
    </source>
</reference>
<evidence type="ECO:0000256" key="2">
    <source>
        <dbReference type="ARBA" id="ARBA00012729"/>
    </source>
</evidence>
<dbReference type="PANTHER" id="PTHR11177">
    <property type="entry name" value="CHITINASE"/>
    <property type="match status" value="1"/>
</dbReference>
<name>A0ABS7Q066_9ACTN</name>
<evidence type="ECO:0000256" key="4">
    <source>
        <dbReference type="ARBA" id="ARBA00023024"/>
    </source>
</evidence>
<dbReference type="EC" id="3.2.1.14" evidence="2"/>
<dbReference type="InterPro" id="IPR017853">
    <property type="entry name" value="GH"/>
</dbReference>
<dbReference type="InterPro" id="IPR029070">
    <property type="entry name" value="Chitinase_insertion_sf"/>
</dbReference>
<gene>
    <name evidence="9" type="ORF">K7862_01830</name>
</gene>
<dbReference type="SUPFAM" id="SSF51445">
    <property type="entry name" value="(Trans)glycosidases"/>
    <property type="match status" value="1"/>
</dbReference>
<dbReference type="Gene3D" id="2.60.120.260">
    <property type="entry name" value="Galactose-binding domain-like"/>
    <property type="match status" value="1"/>
</dbReference>
<dbReference type="PANTHER" id="PTHR11177:SF317">
    <property type="entry name" value="CHITINASE 12-RELATED"/>
    <property type="match status" value="1"/>
</dbReference>
<dbReference type="CDD" id="cd06548">
    <property type="entry name" value="GH18_chitinase"/>
    <property type="match status" value="1"/>
</dbReference>
<dbReference type="InterPro" id="IPR050314">
    <property type="entry name" value="Glycosyl_Hydrlase_18"/>
</dbReference>
<evidence type="ECO:0000256" key="7">
    <source>
        <dbReference type="SAM" id="MobiDB-lite"/>
    </source>
</evidence>
<comment type="caution">
    <text evidence="9">The sequence shown here is derived from an EMBL/GenBank/DDBJ whole genome shotgun (WGS) entry which is preliminary data.</text>
</comment>
<keyword evidence="10" id="KW-1185">Reference proteome</keyword>
<sequence>MRSARPSIRPSLTSLVAVLGLVVGALAVLVSGGSAHASPDAAKSAANASTVAQPAATSGGLKVAYYDQWSIYQNAFYPKALDTEGLAGKLDYLIYDFENIDPSNLTCFEATKATDPDPGGENDPNAGDGAGDQFADYQKTFDGSISVDGTSDVWNQPIAGNFHQLQELKAKHPNLKILLSLGGWTYSKYFSDVAAGSASRQKFVSSCVDMFIKGNIPASGGFGGPGTAKGIFDGFDIDWEYPGSSGGHLGNHYSAADTANYTALLAEFRSELNTQGTADGKHYALTAALPGGQDKIAKVQTDKIGQYLDFGDVMTYDMHGAWDTTGPTNFQDPLYPSASDPSGTIPPGNEKYVIDSVIKAYTAGDSAYGIPGGFPASKVNLGIPFYYRGWTGVPAGSNHGLYQSATGPSAGHTLSGNVPGVAMYKELTGVVDNASDTFWDPTTQSAWFYDGTNFYGGESARSIQARADYIHCNALGGAMMFSLYDLDPQATLFNAVVNDVNGSAGSCSGGGGTTGGTTTGGTTTGGTTTGGTTTGGTTTGGTTTGGTTTGGTTTGGTTTGGTTTGGTTGGGGGGGIVVNGDFETGSLSPWTCTGGTGSVVSSPVHGGSHALAGAASNSDDAQCSQTVTVQAGHTYTLSAYVNGSYVYLGVTGTGTSDTSNWTPGTGGAYAQLKTGFTTGSGTTSVTIWVHGWYGQGTYHADDVTVS</sequence>
<dbReference type="Proteomes" id="UP000778578">
    <property type="component" value="Unassembled WGS sequence"/>
</dbReference>
<dbReference type="InterPro" id="IPR003305">
    <property type="entry name" value="CenC_carb-bd"/>
</dbReference>
<dbReference type="SUPFAM" id="SSF54556">
    <property type="entry name" value="Chitinase insertion domain"/>
    <property type="match status" value="1"/>
</dbReference>
<dbReference type="SMART" id="SM00636">
    <property type="entry name" value="Glyco_18"/>
    <property type="match status" value="1"/>
</dbReference>
<dbReference type="InterPro" id="IPR001223">
    <property type="entry name" value="Glyco_hydro18_cat"/>
</dbReference>
<dbReference type="InterPro" id="IPR001579">
    <property type="entry name" value="Glyco_hydro_18_chit_AS"/>
</dbReference>
<keyword evidence="3 6" id="KW-0378">Hydrolase</keyword>
<evidence type="ECO:0000259" key="8">
    <source>
        <dbReference type="PROSITE" id="PS51910"/>
    </source>
</evidence>
<feature type="domain" description="GH18" evidence="8">
    <location>
        <begin position="60"/>
        <end position="503"/>
    </location>
</feature>
<keyword evidence="5 6" id="KW-0326">Glycosidase</keyword>
<feature type="region of interest" description="Disordered" evidence="7">
    <location>
        <begin position="113"/>
        <end position="132"/>
    </location>
</feature>
<evidence type="ECO:0000313" key="10">
    <source>
        <dbReference type="Proteomes" id="UP000778578"/>
    </source>
</evidence>
<dbReference type="SUPFAM" id="SSF49785">
    <property type="entry name" value="Galactose-binding domain-like"/>
    <property type="match status" value="1"/>
</dbReference>